<evidence type="ECO:0000256" key="1">
    <source>
        <dbReference type="ARBA" id="ARBA00004141"/>
    </source>
</evidence>
<feature type="transmembrane region" description="Helical" evidence="6">
    <location>
        <begin position="139"/>
        <end position="162"/>
    </location>
</feature>
<dbReference type="InterPro" id="IPR052430">
    <property type="entry name" value="IVT-Associated"/>
</dbReference>
<feature type="transmembrane region" description="Helical" evidence="6">
    <location>
        <begin position="710"/>
        <end position="728"/>
    </location>
</feature>
<evidence type="ECO:0000256" key="6">
    <source>
        <dbReference type="SAM" id="Phobius"/>
    </source>
</evidence>
<proteinExistence type="predicted"/>
<dbReference type="GO" id="GO:0016020">
    <property type="term" value="C:membrane"/>
    <property type="evidence" value="ECO:0007669"/>
    <property type="project" value="UniProtKB-SubCell"/>
</dbReference>
<feature type="region of interest" description="Disordered" evidence="5">
    <location>
        <begin position="1"/>
        <end position="24"/>
    </location>
</feature>
<dbReference type="Proteomes" id="UP000777438">
    <property type="component" value="Unassembled WGS sequence"/>
</dbReference>
<feature type="transmembrane region" description="Helical" evidence="6">
    <location>
        <begin position="615"/>
        <end position="633"/>
    </location>
</feature>
<dbReference type="EMBL" id="JAGPYM010000001">
    <property type="protein sequence ID" value="KAH6900571.1"/>
    <property type="molecule type" value="Genomic_DNA"/>
</dbReference>
<comment type="caution">
    <text evidence="8">The sequence shown here is derived from an EMBL/GenBank/DDBJ whole genome shotgun (WGS) entry which is preliminary data.</text>
</comment>
<gene>
    <name evidence="8" type="ORF">B0T10DRAFT_31918</name>
</gene>
<name>A0A9P9AU57_9HYPO</name>
<organism evidence="8 9">
    <name type="scientific">Thelonectria olida</name>
    <dbReference type="NCBI Taxonomy" id="1576542"/>
    <lineage>
        <taxon>Eukaryota</taxon>
        <taxon>Fungi</taxon>
        <taxon>Dikarya</taxon>
        <taxon>Ascomycota</taxon>
        <taxon>Pezizomycotina</taxon>
        <taxon>Sordariomycetes</taxon>
        <taxon>Hypocreomycetidae</taxon>
        <taxon>Hypocreales</taxon>
        <taxon>Nectriaceae</taxon>
        <taxon>Thelonectria</taxon>
    </lineage>
</organism>
<protein>
    <submittedName>
        <fullName evidence="8">Fusaric acid resistance protein-like-domain-containing protein</fullName>
    </submittedName>
</protein>
<dbReference type="PANTHER" id="PTHR47804">
    <property type="entry name" value="60S RIBOSOMAL PROTEIN L19"/>
    <property type="match status" value="1"/>
</dbReference>
<reference evidence="8 9" key="1">
    <citation type="journal article" date="2021" name="Nat. Commun.">
        <title>Genetic determinants of endophytism in the Arabidopsis root mycobiome.</title>
        <authorList>
            <person name="Mesny F."/>
            <person name="Miyauchi S."/>
            <person name="Thiergart T."/>
            <person name="Pickel B."/>
            <person name="Atanasova L."/>
            <person name="Karlsson M."/>
            <person name="Huettel B."/>
            <person name="Barry K.W."/>
            <person name="Haridas S."/>
            <person name="Chen C."/>
            <person name="Bauer D."/>
            <person name="Andreopoulos W."/>
            <person name="Pangilinan J."/>
            <person name="LaButti K."/>
            <person name="Riley R."/>
            <person name="Lipzen A."/>
            <person name="Clum A."/>
            <person name="Drula E."/>
            <person name="Henrissat B."/>
            <person name="Kohler A."/>
            <person name="Grigoriev I.V."/>
            <person name="Martin F.M."/>
            <person name="Hacquard S."/>
        </authorList>
    </citation>
    <scope>NUCLEOTIDE SEQUENCE [LARGE SCALE GENOMIC DNA]</scope>
    <source>
        <strain evidence="8 9">MPI-CAGE-CH-0241</strain>
    </source>
</reference>
<evidence type="ECO:0000259" key="7">
    <source>
        <dbReference type="Pfam" id="PF13515"/>
    </source>
</evidence>
<dbReference type="OrthoDB" id="68611at2759"/>
<accession>A0A9P9AU57</accession>
<feature type="transmembrane region" description="Helical" evidence="6">
    <location>
        <begin position="639"/>
        <end position="657"/>
    </location>
</feature>
<evidence type="ECO:0000313" key="8">
    <source>
        <dbReference type="EMBL" id="KAH6900571.1"/>
    </source>
</evidence>
<evidence type="ECO:0000313" key="9">
    <source>
        <dbReference type="Proteomes" id="UP000777438"/>
    </source>
</evidence>
<keyword evidence="9" id="KW-1185">Reference proteome</keyword>
<dbReference type="PRINTS" id="PR02047">
    <property type="entry name" value="BREFELDNASP4"/>
</dbReference>
<dbReference type="Pfam" id="PF13515">
    <property type="entry name" value="FUSC_2"/>
    <property type="match status" value="1"/>
</dbReference>
<feature type="transmembrane region" description="Helical" evidence="6">
    <location>
        <begin position="206"/>
        <end position="224"/>
    </location>
</feature>
<keyword evidence="4 6" id="KW-0472">Membrane</keyword>
<comment type="subcellular location">
    <subcellularLocation>
        <location evidence="1">Membrane</location>
        <topology evidence="1">Multi-pass membrane protein</topology>
    </subcellularLocation>
</comment>
<keyword evidence="2 6" id="KW-0812">Transmembrane</keyword>
<feature type="domain" description="Integral membrane bound transporter" evidence="7">
    <location>
        <begin position="586"/>
        <end position="723"/>
    </location>
</feature>
<dbReference type="PANTHER" id="PTHR47804:SF1">
    <property type="entry name" value="DUF2421 DOMAIN-CONTAINING PROTEIN"/>
    <property type="match status" value="1"/>
</dbReference>
<feature type="transmembrane region" description="Helical" evidence="6">
    <location>
        <begin position="108"/>
        <end position="133"/>
    </location>
</feature>
<feature type="transmembrane region" description="Helical" evidence="6">
    <location>
        <begin position="562"/>
        <end position="579"/>
    </location>
</feature>
<evidence type="ECO:0000256" key="3">
    <source>
        <dbReference type="ARBA" id="ARBA00022989"/>
    </source>
</evidence>
<dbReference type="AlphaFoldDB" id="A0A9P9AU57"/>
<dbReference type="InterPro" id="IPR049453">
    <property type="entry name" value="Memb_transporter_dom"/>
</dbReference>
<dbReference type="InterPro" id="IPR023244">
    <property type="entry name" value="Brefeldin_A-sensitivity_4"/>
</dbReference>
<evidence type="ECO:0000256" key="2">
    <source>
        <dbReference type="ARBA" id="ARBA00022692"/>
    </source>
</evidence>
<feature type="transmembrane region" description="Helical" evidence="6">
    <location>
        <begin position="169"/>
        <end position="186"/>
    </location>
</feature>
<feature type="compositionally biased region" description="Basic and acidic residues" evidence="5">
    <location>
        <begin position="1"/>
        <end position="12"/>
    </location>
</feature>
<evidence type="ECO:0000256" key="4">
    <source>
        <dbReference type="ARBA" id="ARBA00023136"/>
    </source>
</evidence>
<sequence length="962" mass="106242">MTTSTDSDHEMPSRLSWEGSSSRGRTVPDFAARVKHRVKNASTQFRAWLDSAQGRQVLKCTFAYTIASLATFVSPLANFLGKPDGKHVVATITVYFHPARSAGSMIEAIIIAIVAVAYAELVSVASMATSVFVGSTMKMVAVAHLLVVVVFIGGGFGFMGWVKQKMSNPLVNVGSTLASLAIIGVVTRENHVVANVFSNDKVAQVFKMLIMGISTTAAVNLLVWPQSARNSLRESMNGVSTSLADILSLIIESVTSASESDLASDKVLASSSAYSTAYSQMMKDLREAKFEHYFLGYETTYYNERSIAGSMEMLAQSLGGLRNAAHTQLTLVTKTKSGLQSPMSDSSQRPQPDMFDLFISSIGPSMMSLGSHLCQVLKKTPFHDAPDSHVNIDDNLRRNLTEALGLFNAARTDALQELYDHIEMADSPEMKLANLEEVAAACGHFSFSLQSVGEEVLKYLDVLDNLNYSNQHRRRSWRWLLWWRAPDLDDRKPLWPSESPEADNLINPMTQLTNTPNLPSVLSEHRNSRALDRPSSAREIPAWLVRKILRLFRKLARDDRKFGLKVGIGAAVWAMFAFIEATRDTYTRWRGEWGLLSFMIVCSMTVGASNTTGWARFLGTIVGCLFSVVNWTLSRGNAFVLIILGWMVSLIIFYFIVVRGKAPLGRITLLAYNVSTLYAYSLSQKANGDADDSEEVGQDPDIVEITKHRAIAVTVGILWGLIVCRIIWPISGRRKFKEGLSVLHLQMGLIWKRGPLAVLFSSQGSKSYLKSGEQVVMQRHATYLESLRQSAASEFDLSGPFPMEAYGRMLRATNRILDGFYAMSLVAYRKGHLTDTEKILLQYTARERAALCDSICQAFEVLASSMILEYPLTDATPSIIVARENLLSKIFQLRKEYSSSSTDEGGGGSSEPASVRVGERDYALLYAYALVTGQVAEELTMLGNDVRALIGGLHEDSRVLQY</sequence>
<evidence type="ECO:0000256" key="5">
    <source>
        <dbReference type="SAM" id="MobiDB-lite"/>
    </source>
</evidence>
<keyword evidence="3 6" id="KW-1133">Transmembrane helix</keyword>
<feature type="transmembrane region" description="Helical" evidence="6">
    <location>
        <begin position="591"/>
        <end position="608"/>
    </location>
</feature>